<dbReference type="SUPFAM" id="SSF51905">
    <property type="entry name" value="FAD/NAD(P)-binding domain"/>
    <property type="match status" value="2"/>
</dbReference>
<evidence type="ECO:0000256" key="1">
    <source>
        <dbReference type="ARBA" id="ARBA00001974"/>
    </source>
</evidence>
<evidence type="ECO:0000256" key="3">
    <source>
        <dbReference type="ARBA" id="ARBA00022630"/>
    </source>
</evidence>
<organism evidence="8 9">
    <name type="scientific">Halomonas huangheensis</name>
    <dbReference type="NCBI Taxonomy" id="1178482"/>
    <lineage>
        <taxon>Bacteria</taxon>
        <taxon>Pseudomonadati</taxon>
        <taxon>Pseudomonadota</taxon>
        <taxon>Gammaproteobacteria</taxon>
        <taxon>Oceanospirillales</taxon>
        <taxon>Halomonadaceae</taxon>
        <taxon>Halomonas</taxon>
    </lineage>
</organism>
<feature type="compositionally biased region" description="Basic and acidic residues" evidence="5">
    <location>
        <begin position="435"/>
        <end position="447"/>
    </location>
</feature>
<dbReference type="InterPro" id="IPR016156">
    <property type="entry name" value="FAD/NAD-linked_Rdtase_dimer_sf"/>
</dbReference>
<comment type="caution">
    <text evidence="8">The sequence shown here is derived from an EMBL/GenBank/DDBJ whole genome shotgun (WGS) entry which is preliminary data.</text>
</comment>
<evidence type="ECO:0000259" key="6">
    <source>
        <dbReference type="Pfam" id="PF07992"/>
    </source>
</evidence>
<evidence type="ECO:0000259" key="7">
    <source>
        <dbReference type="Pfam" id="PF18267"/>
    </source>
</evidence>
<gene>
    <name evidence="8" type="ORF">BJB45_13085</name>
</gene>
<reference evidence="8 9" key="1">
    <citation type="submission" date="2013-08" db="EMBL/GenBank/DDBJ databases">
        <title>draft genome of Halomonas huanghegensis, strain BJGMM-B45T.</title>
        <authorList>
            <person name="Miao C."/>
            <person name="Wan Y."/>
            <person name="Jin W."/>
        </authorList>
    </citation>
    <scope>NUCLEOTIDE SEQUENCE [LARGE SCALE GENOMIC DNA]</scope>
    <source>
        <strain evidence="8 9">BJGMM-B45</strain>
    </source>
</reference>
<dbReference type="InterPro" id="IPR023753">
    <property type="entry name" value="FAD/NAD-binding_dom"/>
</dbReference>
<comment type="similarity">
    <text evidence="2">Belongs to the FAD-dependent oxidoreductase family.</text>
</comment>
<feature type="domain" description="FAD/NAD(P)-binding" evidence="6">
    <location>
        <begin position="20"/>
        <end position="306"/>
    </location>
</feature>
<dbReference type="InterPro" id="IPR036188">
    <property type="entry name" value="FAD/NAD-bd_sf"/>
</dbReference>
<sequence>MNNSAMTQPHAAGTAPAIRHLVIVGNGMAAHRLIETLGCMPGAPEHITVIGDEPHGAYNRIMLSPWLAGEIDTEGLALAPPTADHSPQGQQPRITTRLALRVTGINRRQRRLECADGELIDYDHLVLATGSRSAMPDIAGINHQGVGGFRDLADARALADSAEQGGQAVVVGGGLLGLEAAEGLRKRGMQVTVLQRSHRLMNRQLDDTAAAMLAQQLSERGIQIRTGVQVAEILGDAEGCVSAVRLQGEDTHLPAQRVVMTTGITANVEPGRSAGLVCDRALVVDDQLLTSDCHISALGECCQFEQHTYGLVEPIWRQVEVLARRLCGSTGVPYHEASCATRLKVSGISLFAFGPTDAEGDHEVLTYHDNERGEYRRLLLTDGRLVGAVLYGDTRMGPWLFELSQQGVGLDAVRHSLLLGQADTEALMAEQSSCVDHDPDNRLDNQLKHQPSKNKTHQEAA</sequence>
<evidence type="ECO:0000256" key="5">
    <source>
        <dbReference type="SAM" id="MobiDB-lite"/>
    </source>
</evidence>
<dbReference type="EMBL" id="AVBC01000023">
    <property type="protein sequence ID" value="ERL51584.1"/>
    <property type="molecule type" value="Genomic_DNA"/>
</dbReference>
<evidence type="ECO:0008006" key="10">
    <source>
        <dbReference type="Google" id="ProtNLM"/>
    </source>
</evidence>
<keyword evidence="3" id="KW-0285">Flavoprotein</keyword>
<dbReference type="PATRIC" id="fig|1178482.3.peg.1777"/>
<evidence type="ECO:0000256" key="4">
    <source>
        <dbReference type="ARBA" id="ARBA00022827"/>
    </source>
</evidence>
<dbReference type="eggNOG" id="COG1251">
    <property type="taxonomic scope" value="Bacteria"/>
</dbReference>
<dbReference type="AlphaFoldDB" id="W1N7V0"/>
<comment type="cofactor">
    <cofactor evidence="1">
        <name>FAD</name>
        <dbReference type="ChEBI" id="CHEBI:57692"/>
    </cofactor>
</comment>
<feature type="domain" description="NADH-rubredoxin oxidoreductase C-terminal" evidence="7">
    <location>
        <begin position="340"/>
        <end position="403"/>
    </location>
</feature>
<dbReference type="Pfam" id="PF18267">
    <property type="entry name" value="Rubredoxin_C"/>
    <property type="match status" value="1"/>
</dbReference>
<feature type="region of interest" description="Disordered" evidence="5">
    <location>
        <begin position="431"/>
        <end position="461"/>
    </location>
</feature>
<proteinExistence type="inferred from homology"/>
<evidence type="ECO:0000313" key="9">
    <source>
        <dbReference type="Proteomes" id="UP000019113"/>
    </source>
</evidence>
<dbReference type="PRINTS" id="PR00411">
    <property type="entry name" value="PNDRDTASEI"/>
</dbReference>
<dbReference type="InterPro" id="IPR041575">
    <property type="entry name" value="Rubredoxin_C"/>
</dbReference>
<accession>W1N7V0</accession>
<dbReference type="PRINTS" id="PR00368">
    <property type="entry name" value="FADPNR"/>
</dbReference>
<dbReference type="GO" id="GO:0016491">
    <property type="term" value="F:oxidoreductase activity"/>
    <property type="evidence" value="ECO:0007669"/>
    <property type="project" value="InterPro"/>
</dbReference>
<dbReference type="Gene3D" id="3.30.390.30">
    <property type="match status" value="1"/>
</dbReference>
<protein>
    <recommendedName>
        <fullName evidence="10">FAD/NAD(P)-binding domain-containing protein</fullName>
    </recommendedName>
</protein>
<dbReference type="PANTHER" id="PTHR43429:SF3">
    <property type="entry name" value="NITRITE REDUCTASE [NAD(P)H]"/>
    <property type="match status" value="1"/>
</dbReference>
<dbReference type="InterPro" id="IPR050260">
    <property type="entry name" value="FAD-bd_OxRdtase"/>
</dbReference>
<dbReference type="Gene3D" id="3.50.50.60">
    <property type="entry name" value="FAD/NAD(P)-binding domain"/>
    <property type="match status" value="2"/>
</dbReference>
<name>W1N7V0_9GAMM</name>
<keyword evidence="4" id="KW-0274">FAD</keyword>
<evidence type="ECO:0000256" key="2">
    <source>
        <dbReference type="ARBA" id="ARBA00006442"/>
    </source>
</evidence>
<dbReference type="PANTHER" id="PTHR43429">
    <property type="entry name" value="PYRIDINE NUCLEOTIDE-DISULFIDE OXIDOREDUCTASE DOMAIN-CONTAINING"/>
    <property type="match status" value="1"/>
</dbReference>
<keyword evidence="9" id="KW-1185">Reference proteome</keyword>
<evidence type="ECO:0000313" key="8">
    <source>
        <dbReference type="EMBL" id="ERL51584.1"/>
    </source>
</evidence>
<dbReference type="Proteomes" id="UP000019113">
    <property type="component" value="Unassembled WGS sequence"/>
</dbReference>
<dbReference type="Pfam" id="PF07992">
    <property type="entry name" value="Pyr_redox_2"/>
    <property type="match status" value="1"/>
</dbReference>